<dbReference type="Proteomes" id="UP000663792">
    <property type="component" value="Unassembled WGS sequence"/>
</dbReference>
<dbReference type="Gene3D" id="3.30.70.580">
    <property type="entry name" value="Pseudouridine synthase I, catalytic domain, N-terminal subdomain"/>
    <property type="match status" value="1"/>
</dbReference>
<dbReference type="AlphaFoldDB" id="A0A939BWH6"/>
<evidence type="ECO:0000259" key="6">
    <source>
        <dbReference type="Pfam" id="PF01416"/>
    </source>
</evidence>
<dbReference type="EC" id="5.4.99.12" evidence="4"/>
<dbReference type="InterPro" id="IPR020103">
    <property type="entry name" value="PsdUridine_synth_cat_dom_sf"/>
</dbReference>
<feature type="domain" description="Pseudouridine synthase I TruA alpha/beta" evidence="6">
    <location>
        <begin position="191"/>
        <end position="294"/>
    </location>
</feature>
<evidence type="ECO:0000256" key="1">
    <source>
        <dbReference type="ARBA" id="ARBA00009375"/>
    </source>
</evidence>
<evidence type="ECO:0000256" key="5">
    <source>
        <dbReference type="RuleBase" id="RU003792"/>
    </source>
</evidence>
<dbReference type="SUPFAM" id="SSF55120">
    <property type="entry name" value="Pseudouridine synthase"/>
    <property type="match status" value="1"/>
</dbReference>
<organism evidence="7 8">
    <name type="scientific">Nakamurella leprariae</name>
    <dbReference type="NCBI Taxonomy" id="2803911"/>
    <lineage>
        <taxon>Bacteria</taxon>
        <taxon>Bacillati</taxon>
        <taxon>Actinomycetota</taxon>
        <taxon>Actinomycetes</taxon>
        <taxon>Nakamurellales</taxon>
        <taxon>Nakamurellaceae</taxon>
        <taxon>Nakamurella</taxon>
    </lineage>
</organism>
<protein>
    <recommendedName>
        <fullName evidence="4">tRNA pseudouridine synthase A</fullName>
        <ecNumber evidence="4">5.4.99.12</ecNumber>
    </recommendedName>
    <alternativeName>
        <fullName evidence="4">tRNA pseudouridine(38-40) synthase</fullName>
    </alternativeName>
    <alternativeName>
        <fullName evidence="4">tRNA pseudouridylate synthase I</fullName>
    </alternativeName>
    <alternativeName>
        <fullName evidence="4">tRNA-uridine isomerase I</fullName>
    </alternativeName>
</protein>
<feature type="binding site" evidence="4">
    <location>
        <position position="157"/>
    </location>
    <ligand>
        <name>substrate</name>
    </ligand>
</feature>
<accession>A0A939BWH6</accession>
<dbReference type="Gene3D" id="3.30.70.660">
    <property type="entry name" value="Pseudouridine synthase I, catalytic domain, C-terminal subdomain"/>
    <property type="match status" value="1"/>
</dbReference>
<dbReference type="PANTHER" id="PTHR11142">
    <property type="entry name" value="PSEUDOURIDYLATE SYNTHASE"/>
    <property type="match status" value="1"/>
</dbReference>
<dbReference type="EMBL" id="JAERWK010000011">
    <property type="protein sequence ID" value="MBM9467558.1"/>
    <property type="molecule type" value="Genomic_DNA"/>
</dbReference>
<keyword evidence="3 4" id="KW-0413">Isomerase</keyword>
<evidence type="ECO:0000256" key="3">
    <source>
        <dbReference type="ARBA" id="ARBA00023235"/>
    </source>
</evidence>
<name>A0A939BWH6_9ACTN</name>
<dbReference type="Pfam" id="PF01416">
    <property type="entry name" value="PseudoU_synth_1"/>
    <property type="match status" value="1"/>
</dbReference>
<comment type="subunit">
    <text evidence="4">Homodimer.</text>
</comment>
<evidence type="ECO:0000256" key="4">
    <source>
        <dbReference type="HAMAP-Rule" id="MF_00171"/>
    </source>
</evidence>
<dbReference type="InterPro" id="IPR001406">
    <property type="entry name" value="PsdUridine_synth_TruA"/>
</dbReference>
<sequence length="326" mass="34147">MHTDGGRGDDLPTPAVSSDGSARLRVRLDLSYDGTDFAGWAVQPGRRTVAGVLTDALTTLVRAPVRLVVAGRTDAGVHATGQVAHVDLAPEALAGLAPRIRPGSRLAAGAPPEPRDAGLTGLRRRLAGLLPADVRVRAVTVAPAGFDARFAAVRRHYEYRVATADWGVEPAERFRTLTHRRPLDVVAMDAAAQALIGLHDFAAYCRPRPGATTVRELQRLAVTGDGAAGMVLLQVSADAFCHSMVRALVGALLAVGDGRTAPEAPALLLADRRRTAAIHVAPAHGLTLVGVDYPPDAAMADRVARTRALRDALDPPLDHTGGIPAL</sequence>
<gene>
    <name evidence="4 7" type="primary">truA</name>
    <name evidence="7" type="ORF">JL106_09740</name>
</gene>
<dbReference type="HAMAP" id="MF_00171">
    <property type="entry name" value="TruA"/>
    <property type="match status" value="1"/>
</dbReference>
<dbReference type="InterPro" id="IPR020095">
    <property type="entry name" value="PsdUridine_synth_TruA_C"/>
</dbReference>
<evidence type="ECO:0000256" key="2">
    <source>
        <dbReference type="ARBA" id="ARBA00022694"/>
    </source>
</evidence>
<dbReference type="GO" id="GO:0031119">
    <property type="term" value="P:tRNA pseudouridine synthesis"/>
    <property type="evidence" value="ECO:0007669"/>
    <property type="project" value="UniProtKB-UniRule"/>
</dbReference>
<comment type="catalytic activity">
    <reaction evidence="4 5">
        <text>uridine(38/39/40) in tRNA = pseudouridine(38/39/40) in tRNA</text>
        <dbReference type="Rhea" id="RHEA:22376"/>
        <dbReference type="Rhea" id="RHEA-COMP:10085"/>
        <dbReference type="Rhea" id="RHEA-COMP:10087"/>
        <dbReference type="ChEBI" id="CHEBI:65314"/>
        <dbReference type="ChEBI" id="CHEBI:65315"/>
        <dbReference type="EC" id="5.4.99.12"/>
    </reaction>
</comment>
<evidence type="ECO:0000313" key="8">
    <source>
        <dbReference type="Proteomes" id="UP000663792"/>
    </source>
</evidence>
<comment type="function">
    <text evidence="4">Formation of pseudouridine at positions 38, 39 and 40 in the anticodon stem and loop of transfer RNAs.</text>
</comment>
<dbReference type="InterPro" id="IPR020094">
    <property type="entry name" value="TruA/RsuA/RluB/E/F_N"/>
</dbReference>
<dbReference type="CDD" id="cd02570">
    <property type="entry name" value="PseudoU_synth_EcTruA"/>
    <property type="match status" value="1"/>
</dbReference>
<dbReference type="GO" id="GO:0160147">
    <property type="term" value="F:tRNA pseudouridine(38-40) synthase activity"/>
    <property type="evidence" value="ECO:0007669"/>
    <property type="project" value="UniProtKB-EC"/>
</dbReference>
<proteinExistence type="inferred from homology"/>
<comment type="similarity">
    <text evidence="1 4 5">Belongs to the tRNA pseudouridine synthase TruA family.</text>
</comment>
<feature type="active site" description="Nucleophile" evidence="4">
    <location>
        <position position="74"/>
    </location>
</feature>
<comment type="caution">
    <text evidence="4">Lacks conserved residue(s) required for the propagation of feature annotation.</text>
</comment>
<keyword evidence="2 4" id="KW-0819">tRNA processing</keyword>
<keyword evidence="8" id="KW-1185">Reference proteome</keyword>
<comment type="caution">
    <text evidence="7">The sequence shown here is derived from an EMBL/GenBank/DDBJ whole genome shotgun (WGS) entry which is preliminary data.</text>
</comment>
<dbReference type="GO" id="GO:0003723">
    <property type="term" value="F:RNA binding"/>
    <property type="evidence" value="ECO:0007669"/>
    <property type="project" value="InterPro"/>
</dbReference>
<reference evidence="7" key="1">
    <citation type="submission" date="2021-01" db="EMBL/GenBank/DDBJ databases">
        <title>YIM 132084 draft genome.</title>
        <authorList>
            <person name="An D."/>
        </authorList>
    </citation>
    <scope>NUCLEOTIDE SEQUENCE</scope>
    <source>
        <strain evidence="7">YIM 132084</strain>
    </source>
</reference>
<dbReference type="InterPro" id="IPR020097">
    <property type="entry name" value="PsdUridine_synth_TruA_a/b_dom"/>
</dbReference>
<evidence type="ECO:0000313" key="7">
    <source>
        <dbReference type="EMBL" id="MBM9467558.1"/>
    </source>
</evidence>
<dbReference type="RefSeq" id="WP_205260513.1">
    <property type="nucleotide sequence ID" value="NZ_JAERWK010000011.1"/>
</dbReference>
<dbReference type="PANTHER" id="PTHR11142:SF0">
    <property type="entry name" value="TRNA PSEUDOURIDINE SYNTHASE-LIKE 1"/>
    <property type="match status" value="1"/>
</dbReference>
<dbReference type="NCBIfam" id="TIGR00071">
    <property type="entry name" value="hisT_truA"/>
    <property type="match status" value="1"/>
</dbReference>
<dbReference type="FunFam" id="3.30.70.580:FF:000008">
    <property type="entry name" value="tRNA pseudouridine synthase A"/>
    <property type="match status" value="1"/>
</dbReference>